<organism evidence="1 2">
    <name type="scientific">Cyanobium gracile UHCC 0139</name>
    <dbReference type="NCBI Taxonomy" id="3110308"/>
    <lineage>
        <taxon>Bacteria</taxon>
        <taxon>Bacillati</taxon>
        <taxon>Cyanobacteriota</taxon>
        <taxon>Cyanophyceae</taxon>
        <taxon>Synechococcales</taxon>
        <taxon>Prochlorococcaceae</taxon>
        <taxon>Cyanobium</taxon>
    </lineage>
</organism>
<evidence type="ECO:0000313" key="1">
    <source>
        <dbReference type="EMBL" id="MEA5390807.1"/>
    </source>
</evidence>
<evidence type="ECO:0000313" key="2">
    <source>
        <dbReference type="Proteomes" id="UP001304461"/>
    </source>
</evidence>
<reference evidence="1 2" key="1">
    <citation type="submission" date="2023-12" db="EMBL/GenBank/DDBJ databases">
        <title>Baltic Sea Cyanobacteria.</title>
        <authorList>
            <person name="Delbaje E."/>
            <person name="Fewer D.P."/>
            <person name="Shishido T.K."/>
        </authorList>
    </citation>
    <scope>NUCLEOTIDE SEQUENCE [LARGE SCALE GENOMIC DNA]</scope>
    <source>
        <strain evidence="1 2">UHCC 0139</strain>
    </source>
</reference>
<comment type="caution">
    <text evidence="1">The sequence shown here is derived from an EMBL/GenBank/DDBJ whole genome shotgun (WGS) entry which is preliminary data.</text>
</comment>
<gene>
    <name evidence="1" type="ORF">VB738_05965</name>
</gene>
<protein>
    <submittedName>
        <fullName evidence="1">Uncharacterized protein</fullName>
    </submittedName>
</protein>
<proteinExistence type="predicted"/>
<dbReference type="RefSeq" id="WP_323304869.1">
    <property type="nucleotide sequence ID" value="NZ_JAYGHX010000002.1"/>
</dbReference>
<name>A0ABU5RST3_9CYAN</name>
<keyword evidence="2" id="KW-1185">Reference proteome</keyword>
<dbReference type="EMBL" id="JAYGHX010000002">
    <property type="protein sequence ID" value="MEA5390807.1"/>
    <property type="molecule type" value="Genomic_DNA"/>
</dbReference>
<dbReference type="Proteomes" id="UP001304461">
    <property type="component" value="Unassembled WGS sequence"/>
</dbReference>
<sequence length="71" mass="8265">MTSVPSSEDEAQLRRVLALTHQRDWCMERLSQLSLDGRMDEARAITAEHLELLETLDARRSLWVRIERSDA</sequence>
<accession>A0ABU5RST3</accession>